<feature type="transmembrane region" description="Helical" evidence="8">
    <location>
        <begin position="1137"/>
        <end position="1158"/>
    </location>
</feature>
<keyword evidence="5" id="KW-0067">ATP-binding</keyword>
<evidence type="ECO:0000256" key="5">
    <source>
        <dbReference type="ARBA" id="ARBA00022840"/>
    </source>
</evidence>
<dbReference type="GeneID" id="59235651"/>
<dbReference type="InterPro" id="IPR043926">
    <property type="entry name" value="ABCG_dom"/>
</dbReference>
<dbReference type="PANTHER" id="PTHR48041:SF119">
    <property type="entry name" value="ROA1P"/>
    <property type="match status" value="1"/>
</dbReference>
<feature type="transmembrane region" description="Helical" evidence="8">
    <location>
        <begin position="1112"/>
        <end position="1131"/>
    </location>
</feature>
<accession>A0A7H9B0R2</accession>
<dbReference type="GO" id="GO:0140359">
    <property type="term" value="F:ABC-type transporter activity"/>
    <property type="evidence" value="ECO:0007669"/>
    <property type="project" value="InterPro"/>
</dbReference>
<evidence type="ECO:0000256" key="1">
    <source>
        <dbReference type="ARBA" id="ARBA00004141"/>
    </source>
</evidence>
<evidence type="ECO:0000256" key="6">
    <source>
        <dbReference type="ARBA" id="ARBA00022989"/>
    </source>
</evidence>
<feature type="transmembrane region" description="Helical" evidence="8">
    <location>
        <begin position="495"/>
        <end position="514"/>
    </location>
</feature>
<organism evidence="10 11">
    <name type="scientific">Zygotorulaspora mrakii</name>
    <name type="common">Zygosaccharomyces mrakii</name>
    <dbReference type="NCBI Taxonomy" id="42260"/>
    <lineage>
        <taxon>Eukaryota</taxon>
        <taxon>Fungi</taxon>
        <taxon>Dikarya</taxon>
        <taxon>Ascomycota</taxon>
        <taxon>Saccharomycotina</taxon>
        <taxon>Saccharomycetes</taxon>
        <taxon>Saccharomycetales</taxon>
        <taxon>Saccharomycetaceae</taxon>
        <taxon>Zygotorulaspora</taxon>
    </lineage>
</organism>
<evidence type="ECO:0000256" key="8">
    <source>
        <dbReference type="SAM" id="Phobius"/>
    </source>
</evidence>
<dbReference type="AlphaFoldDB" id="A0A7H9B0R2"/>
<dbReference type="InterPro" id="IPR017871">
    <property type="entry name" value="ABC_transporter-like_CS"/>
</dbReference>
<dbReference type="InterPro" id="IPR013525">
    <property type="entry name" value="ABC2_TM"/>
</dbReference>
<keyword evidence="3 8" id="KW-0812">Transmembrane</keyword>
<evidence type="ECO:0000256" key="7">
    <source>
        <dbReference type="ARBA" id="ARBA00023136"/>
    </source>
</evidence>
<dbReference type="Pfam" id="PF19055">
    <property type="entry name" value="ABC2_membrane_7"/>
    <property type="match status" value="2"/>
</dbReference>
<feature type="transmembrane region" description="Helical" evidence="8">
    <location>
        <begin position="464"/>
        <end position="488"/>
    </location>
</feature>
<dbReference type="InterPro" id="IPR027417">
    <property type="entry name" value="P-loop_NTPase"/>
</dbReference>
<proteinExistence type="predicted"/>
<feature type="transmembrane region" description="Helical" evidence="8">
    <location>
        <begin position="1225"/>
        <end position="1244"/>
    </location>
</feature>
<sequence>METELVQNDFGFAKAPSIELQVRDLSIIASRSDSRLVDSFSVDIPSGSVMAVMGGSGSGKTTLLNVLASKMGSGLKYEGKIHYLLDQDQEIDEKDANMTYLPQQDVLSARLTCRETLLIAANLKLRASKSEKEKIVEQLLTELGLRDCSETLVGDNKNRGLSGGEKRRLSIATQLIANPSIMFLDEPTTGLDAYSAFLLVKTLKMLARHGGRTFILSIHQLRSDILFLLDKLCILSQGKVVFCDQMCNTIPYFASLGYSTPDMVNPADYFIDISSVDGRTDASKKISQERLNELIQFWKKYESEYVHYRQTNISKEIRVRNLAASVSYGQQVLVQTKRNYKLNLSDYVTLCATFAEPAVIGAVAGWIFYKPDMSTLEGSRTLTSSLYASVVLQCYLYLLFDTYRLCEQDIALYDRERAEGTVTPVSFMCARKLSLFFSDDFLMILIFVTITYFMFGLEPDANKFFLHFAVVFLIQLSCSGMALLSVAVSRDFSKASLVGNLSFTFLSLSCGFFVNAKYMPVYVRWTKYISFTWYGFGALLSSNFTESCGIEEGCMGNQLLDNLGFARNWKTVPLVILFCFALFYHFAALIMFYVNKVDISLQGKEKSKKEKKRNLKSVKEIDSSDLESRTVQNNSITVVLDDLSLAVDQKKISSNWRHGIIEHESKEILHKVNAVFKPGMINAIMGPSGSGKSSLLNLISGRLHSSIFSTFATTGSIMFNNTKISEKMFKKVCSFVSQDDDHLLAALTVRETFKFAAALRLHHLTSDERTSKINDLIRALGLTHCQNNIVGCEFLKGISGGERRRVTMGIQLLNDSPILLLDEPTSGLDSFVSATILEILENLCFESGRTVIITIHQPRSELFKRFGNVLLLAKFGRTAYNGSPENMVKHFSSLSYVCPAFTNVADFFLDITSVNTQNEQNEVTSKARLQIILKSWEDHLDTSKADSPSFSEEKMISQENFLSEYAYSIRIPCNIALAYVINLRRQFTTTRRNFDSLMSRIAQIPGVGVIFALFWAPIKNDYASISDRLGLAQESTALYFIGMLSNLACYPAERDYFYEEYLDEVYGIAPFFLAYMTLELPLAALAAVVYAAFTVMVCGLPRTAGNFFGTMYCSFLIATCGESLGIMTNTLFERPGFVVNCISVILSIGTQLSGLMSLHMSRVLKGINYLNPLNYTSMIIINLAFPSALKLTCEDAGRNPDGSCIFSNGQEVLEGYGLVKNVQKYLGIIVCVAVIYRLLAYWLLKAKLQWVKW</sequence>
<evidence type="ECO:0000313" key="10">
    <source>
        <dbReference type="EMBL" id="QLG71954.1"/>
    </source>
</evidence>
<keyword evidence="4" id="KW-0547">Nucleotide-binding</keyword>
<dbReference type="Pfam" id="PF01061">
    <property type="entry name" value="ABC2_membrane"/>
    <property type="match status" value="2"/>
</dbReference>
<dbReference type="InterPro" id="IPR050352">
    <property type="entry name" value="ABCG_transporters"/>
</dbReference>
<keyword evidence="2" id="KW-0813">Transport</keyword>
<dbReference type="RefSeq" id="XP_037143682.1">
    <property type="nucleotide sequence ID" value="XM_037287787.1"/>
</dbReference>
<dbReference type="EMBL" id="CP058606">
    <property type="protein sequence ID" value="QLG71954.1"/>
    <property type="molecule type" value="Genomic_DNA"/>
</dbReference>
<dbReference type="Proteomes" id="UP000509704">
    <property type="component" value="Chromosome 3"/>
</dbReference>
<dbReference type="Gene3D" id="3.40.50.300">
    <property type="entry name" value="P-loop containing nucleotide triphosphate hydrolases"/>
    <property type="match status" value="2"/>
</dbReference>
<feature type="transmembrane region" description="Helical" evidence="8">
    <location>
        <begin position="347"/>
        <end position="369"/>
    </location>
</feature>
<dbReference type="GO" id="GO:0016020">
    <property type="term" value="C:membrane"/>
    <property type="evidence" value="ECO:0007669"/>
    <property type="project" value="UniProtKB-SubCell"/>
</dbReference>
<dbReference type="Pfam" id="PF00005">
    <property type="entry name" value="ABC_tran"/>
    <property type="match status" value="2"/>
</dbReference>
<dbReference type="PANTHER" id="PTHR48041">
    <property type="entry name" value="ABC TRANSPORTER G FAMILY MEMBER 28"/>
    <property type="match status" value="1"/>
</dbReference>
<comment type="subcellular location">
    <subcellularLocation>
        <location evidence="1">Membrane</location>
        <topology evidence="1">Multi-pass membrane protein</topology>
    </subcellularLocation>
</comment>
<feature type="domain" description="ABC transporter" evidence="9">
    <location>
        <begin position="20"/>
        <end position="262"/>
    </location>
</feature>
<keyword evidence="7 8" id="KW-0472">Membrane</keyword>
<reference evidence="10 11" key="1">
    <citation type="submission" date="2020-07" db="EMBL/GenBank/DDBJ databases">
        <title>The yeast mating-type switching endonuclease HO is a domesticated member of an unorthodox homing genetic element family.</title>
        <authorList>
            <person name="Coughlan A.Y."/>
            <person name="Lombardi L."/>
            <person name="Braun-Galleani S."/>
            <person name="Martos A.R."/>
            <person name="Galeote V."/>
            <person name="Bigey F."/>
            <person name="Dequin S."/>
            <person name="Byrne K.P."/>
            <person name="Wolfe K.H."/>
        </authorList>
    </citation>
    <scope>NUCLEOTIDE SEQUENCE [LARGE SCALE GENOMIC DNA]</scope>
    <source>
        <strain evidence="10 11">NRRL Y-6702</strain>
    </source>
</reference>
<dbReference type="SUPFAM" id="SSF52540">
    <property type="entry name" value="P-loop containing nucleoside triphosphate hydrolases"/>
    <property type="match status" value="2"/>
</dbReference>
<dbReference type="KEGG" id="zmk:HG535_0C03060"/>
<evidence type="ECO:0000256" key="4">
    <source>
        <dbReference type="ARBA" id="ARBA00022741"/>
    </source>
</evidence>
<dbReference type="GO" id="GO:0016887">
    <property type="term" value="F:ATP hydrolysis activity"/>
    <property type="evidence" value="ECO:0007669"/>
    <property type="project" value="InterPro"/>
</dbReference>
<evidence type="ECO:0000259" key="9">
    <source>
        <dbReference type="PROSITE" id="PS50893"/>
    </source>
</evidence>
<dbReference type="InterPro" id="IPR003439">
    <property type="entry name" value="ABC_transporter-like_ATP-bd"/>
</dbReference>
<feature type="transmembrane region" description="Helical" evidence="8">
    <location>
        <begin position="441"/>
        <end position="458"/>
    </location>
</feature>
<dbReference type="OrthoDB" id="66620at2759"/>
<protein>
    <recommendedName>
        <fullName evidence="9">ABC transporter domain-containing protein</fullName>
    </recommendedName>
</protein>
<feature type="domain" description="ABC transporter" evidence="9">
    <location>
        <begin position="638"/>
        <end position="900"/>
    </location>
</feature>
<dbReference type="InterPro" id="IPR003593">
    <property type="entry name" value="AAA+_ATPase"/>
</dbReference>
<feature type="transmembrane region" description="Helical" evidence="8">
    <location>
        <begin position="1170"/>
        <end position="1189"/>
    </location>
</feature>
<dbReference type="FunFam" id="3.40.50.300:FF:001433">
    <property type="entry name" value="ABC transporter, putative"/>
    <property type="match status" value="1"/>
</dbReference>
<feature type="transmembrane region" description="Helical" evidence="8">
    <location>
        <begin position="1001"/>
        <end position="1018"/>
    </location>
</feature>
<keyword evidence="11" id="KW-1185">Reference proteome</keyword>
<dbReference type="PROSITE" id="PS50893">
    <property type="entry name" value="ABC_TRANSPORTER_2"/>
    <property type="match status" value="2"/>
</dbReference>
<dbReference type="PROSITE" id="PS00211">
    <property type="entry name" value="ABC_TRANSPORTER_1"/>
    <property type="match status" value="2"/>
</dbReference>
<evidence type="ECO:0000256" key="2">
    <source>
        <dbReference type="ARBA" id="ARBA00022448"/>
    </source>
</evidence>
<dbReference type="SMART" id="SM00382">
    <property type="entry name" value="AAA"/>
    <property type="match status" value="2"/>
</dbReference>
<evidence type="ECO:0000313" key="11">
    <source>
        <dbReference type="Proteomes" id="UP000509704"/>
    </source>
</evidence>
<gene>
    <name evidence="10" type="ORF">HG535_0C03060</name>
</gene>
<evidence type="ECO:0000256" key="3">
    <source>
        <dbReference type="ARBA" id="ARBA00022692"/>
    </source>
</evidence>
<dbReference type="GO" id="GO:0005524">
    <property type="term" value="F:ATP binding"/>
    <property type="evidence" value="ECO:0007669"/>
    <property type="project" value="UniProtKB-KW"/>
</dbReference>
<feature type="transmembrane region" description="Helical" evidence="8">
    <location>
        <begin position="572"/>
        <end position="594"/>
    </location>
</feature>
<keyword evidence="6 8" id="KW-1133">Transmembrane helix</keyword>
<feature type="transmembrane region" description="Helical" evidence="8">
    <location>
        <begin position="1080"/>
        <end position="1100"/>
    </location>
</feature>
<name>A0A7H9B0R2_ZYGMR</name>